<dbReference type="UniPathway" id="UPA00930"/>
<dbReference type="Pfam" id="PF14535">
    <property type="entry name" value="AMP-binding_C_2"/>
    <property type="match status" value="1"/>
</dbReference>
<dbReference type="GO" id="GO:0010124">
    <property type="term" value="P:phenylacetate catabolic process"/>
    <property type="evidence" value="ECO:0007669"/>
    <property type="project" value="UniProtKB-UniRule"/>
</dbReference>
<dbReference type="Pfam" id="PF00501">
    <property type="entry name" value="AMP-binding"/>
    <property type="match status" value="1"/>
</dbReference>
<dbReference type="InterPro" id="IPR045851">
    <property type="entry name" value="AMP-bd_C_sf"/>
</dbReference>
<proteinExistence type="inferred from homology"/>
<dbReference type="SUPFAM" id="SSF56801">
    <property type="entry name" value="Acetyl-CoA synthetase-like"/>
    <property type="match status" value="1"/>
</dbReference>
<dbReference type="KEGG" id="ifn:GM661_11365"/>
<evidence type="ECO:0000256" key="2">
    <source>
        <dbReference type="ARBA" id="ARBA00022598"/>
    </source>
</evidence>
<dbReference type="GO" id="GO:0047475">
    <property type="term" value="F:phenylacetate-CoA ligase activity"/>
    <property type="evidence" value="ECO:0007669"/>
    <property type="project" value="UniProtKB-EC"/>
</dbReference>
<keyword evidence="3 9" id="KW-0547">Nucleotide-binding</keyword>
<evidence type="ECO:0000256" key="3">
    <source>
        <dbReference type="ARBA" id="ARBA00022741"/>
    </source>
</evidence>
<sequence length="432" mass="48581">MIWNKDIECIGRNEMAELQLKNLKKAVKRAYNNVPFYRKKFDKVGLKPADIKLLKDIEKIPFTTKDDLRDNYPYGLFAVPIKEIIRLHASSGTTGKPIVVGYTRQDMENWSECVARIIKAAGGCKDDIAQVVFGYGMFTGGFGLHYGLEKVGITVVPASSGNSKRQLMLMEDFGSTIIVGTPSYAVYLAELAEEMGLNSNKHKLRLGLFGGEGHTDELREEIEKRWGIQATENYGLSEIVGPGVAGECLCHTGMHINEDHFYPEIIDPETGKTKGYGERGELVLTTLTKEGIPMLRYRTKDITILDPEPCQCGRTNVRMKKILGRTDDMLIIRGVNVFPSQIESVLVGMEHIGPHYQILVRKKGYMDDIEVQVELVDGKMLEKFSELEKLEKGIKAELRTTLQIEAKVRLVEPKSLERSLGKAKRVIDLRDK</sequence>
<name>A0A8A7K9N8_9FIRM</name>
<dbReference type="Gene3D" id="3.30.300.30">
    <property type="match status" value="1"/>
</dbReference>
<dbReference type="RefSeq" id="WP_230866942.1">
    <property type="nucleotide sequence ID" value="NZ_CP046640.1"/>
</dbReference>
<feature type="domain" description="AMP-dependent ligase C-terminal" evidence="11">
    <location>
        <begin position="334"/>
        <end position="430"/>
    </location>
</feature>
<evidence type="ECO:0000256" key="4">
    <source>
        <dbReference type="ARBA" id="ARBA00060591"/>
    </source>
</evidence>
<comment type="pathway">
    <text evidence="4 9">Aromatic compound metabolism; phenylacetate degradation.</text>
</comment>
<evidence type="ECO:0000256" key="5">
    <source>
        <dbReference type="ARBA" id="ARBA00061566"/>
    </source>
</evidence>
<dbReference type="EMBL" id="CP046640">
    <property type="protein sequence ID" value="QTL98523.1"/>
    <property type="molecule type" value="Genomic_DNA"/>
</dbReference>
<dbReference type="InterPro" id="IPR028154">
    <property type="entry name" value="AMP-dep_Lig_C"/>
</dbReference>
<evidence type="ECO:0000256" key="7">
    <source>
        <dbReference type="ARBA" id="ARBA00068695"/>
    </source>
</evidence>
<dbReference type="FunFam" id="3.40.50.12780:FF:000016">
    <property type="entry name" value="Phenylacetate-coenzyme A ligase"/>
    <property type="match status" value="1"/>
</dbReference>
<dbReference type="AlphaFoldDB" id="A0A8A7K9N8"/>
<dbReference type="GO" id="GO:0000166">
    <property type="term" value="F:nucleotide binding"/>
    <property type="evidence" value="ECO:0007669"/>
    <property type="project" value="UniProtKB-KW"/>
</dbReference>
<evidence type="ECO:0000313" key="13">
    <source>
        <dbReference type="Proteomes" id="UP000665020"/>
    </source>
</evidence>
<dbReference type="EC" id="6.2.1.30" evidence="6 9"/>
<evidence type="ECO:0000313" key="12">
    <source>
        <dbReference type="EMBL" id="QTL98523.1"/>
    </source>
</evidence>
<evidence type="ECO:0000259" key="10">
    <source>
        <dbReference type="Pfam" id="PF00501"/>
    </source>
</evidence>
<accession>A0A8A7K9N8</accession>
<dbReference type="InterPro" id="IPR011880">
    <property type="entry name" value="PA_CoA_ligase"/>
</dbReference>
<feature type="domain" description="AMP-dependent synthetase/ligase" evidence="10">
    <location>
        <begin position="90"/>
        <end position="284"/>
    </location>
</feature>
<protein>
    <recommendedName>
        <fullName evidence="7 9">Phenylacetate-coenzyme A ligase</fullName>
        <ecNumber evidence="6 9">6.2.1.30</ecNumber>
    </recommendedName>
    <alternativeName>
        <fullName evidence="8 9">Phenylacetyl-CoA ligase</fullName>
    </alternativeName>
</protein>
<evidence type="ECO:0000256" key="6">
    <source>
        <dbReference type="ARBA" id="ARBA00066629"/>
    </source>
</evidence>
<keyword evidence="2 9" id="KW-0436">Ligase</keyword>
<dbReference type="PANTHER" id="PTHR43439">
    <property type="entry name" value="PHENYLACETATE-COENZYME A LIGASE"/>
    <property type="match status" value="1"/>
</dbReference>
<keyword evidence="13" id="KW-1185">Reference proteome</keyword>
<dbReference type="Proteomes" id="UP000665020">
    <property type="component" value="Chromosome"/>
</dbReference>
<evidence type="ECO:0000256" key="1">
    <source>
        <dbReference type="ARBA" id="ARBA00011245"/>
    </source>
</evidence>
<dbReference type="CDD" id="cd05913">
    <property type="entry name" value="PaaK"/>
    <property type="match status" value="1"/>
</dbReference>
<dbReference type="InterPro" id="IPR000873">
    <property type="entry name" value="AMP-dep_synth/lig_dom"/>
</dbReference>
<comment type="similarity">
    <text evidence="5 9">Belongs to the phenylacetyl-CoA ligase family.</text>
</comment>
<organism evidence="12 13">
    <name type="scientific">Iocasia fonsfrigidae</name>
    <dbReference type="NCBI Taxonomy" id="2682810"/>
    <lineage>
        <taxon>Bacteria</taxon>
        <taxon>Bacillati</taxon>
        <taxon>Bacillota</taxon>
        <taxon>Clostridia</taxon>
        <taxon>Halanaerobiales</taxon>
        <taxon>Halanaerobiaceae</taxon>
        <taxon>Iocasia</taxon>
    </lineage>
</organism>
<dbReference type="InterPro" id="IPR042099">
    <property type="entry name" value="ANL_N_sf"/>
</dbReference>
<evidence type="ECO:0000256" key="8">
    <source>
        <dbReference type="ARBA" id="ARBA00075111"/>
    </source>
</evidence>
<dbReference type="InterPro" id="IPR051414">
    <property type="entry name" value="Adenylate-forming_Reductase"/>
</dbReference>
<dbReference type="PIRSF" id="PIRSF006444">
    <property type="entry name" value="PaaK"/>
    <property type="match status" value="1"/>
</dbReference>
<reference evidence="12" key="1">
    <citation type="submission" date="2019-12" db="EMBL/GenBank/DDBJ databases">
        <authorList>
            <person name="zhang j."/>
            <person name="sun C.M."/>
        </authorList>
    </citation>
    <scope>NUCLEOTIDE SEQUENCE</scope>
    <source>
        <strain evidence="12">NS-1</strain>
    </source>
</reference>
<comment type="catalytic activity">
    <reaction evidence="9">
        <text>2-phenylacetate + ATP + CoA = phenylacetyl-CoA + AMP + diphosphate</text>
        <dbReference type="Rhea" id="RHEA:20956"/>
        <dbReference type="ChEBI" id="CHEBI:18401"/>
        <dbReference type="ChEBI" id="CHEBI:30616"/>
        <dbReference type="ChEBI" id="CHEBI:33019"/>
        <dbReference type="ChEBI" id="CHEBI:57287"/>
        <dbReference type="ChEBI" id="CHEBI:57390"/>
        <dbReference type="ChEBI" id="CHEBI:456215"/>
        <dbReference type="EC" id="6.2.1.30"/>
    </reaction>
</comment>
<comment type="subunit">
    <text evidence="1">Monomer.</text>
</comment>
<comment type="function">
    <text evidence="9">Catalyzes the activation of phenylacetic acid (PA) to phenylacetyl-CoA (PA-CoA).</text>
</comment>
<dbReference type="Gene3D" id="3.40.50.12780">
    <property type="entry name" value="N-terminal domain of ligase-like"/>
    <property type="match status" value="1"/>
</dbReference>
<evidence type="ECO:0000256" key="9">
    <source>
        <dbReference type="PIRNR" id="PIRNR006444"/>
    </source>
</evidence>
<evidence type="ECO:0000259" key="11">
    <source>
        <dbReference type="Pfam" id="PF14535"/>
    </source>
</evidence>
<gene>
    <name evidence="12" type="ORF">GM661_11365</name>
</gene>
<dbReference type="PANTHER" id="PTHR43439:SF1">
    <property type="entry name" value="PHENYLACETATE-COENZYME A LIGASE"/>
    <property type="match status" value="1"/>
</dbReference>